<keyword evidence="5 8" id="KW-0812">Transmembrane</keyword>
<feature type="transmembrane region" description="Helical" evidence="8">
    <location>
        <begin position="396"/>
        <end position="416"/>
    </location>
</feature>
<comment type="subcellular location">
    <subcellularLocation>
        <location evidence="1 8">Cell membrane</location>
        <topology evidence="1 8">Multi-pass membrane protein</topology>
    </subcellularLocation>
</comment>
<feature type="transmembrane region" description="Helical" evidence="8">
    <location>
        <begin position="118"/>
        <end position="147"/>
    </location>
</feature>
<feature type="transmembrane region" description="Helical" evidence="8">
    <location>
        <begin position="522"/>
        <end position="541"/>
    </location>
</feature>
<feature type="transmembrane region" description="Helical" evidence="8">
    <location>
        <begin position="195"/>
        <end position="214"/>
    </location>
</feature>
<feature type="transmembrane region" description="Helical" evidence="8">
    <location>
        <begin position="159"/>
        <end position="183"/>
    </location>
</feature>
<evidence type="ECO:0000256" key="6">
    <source>
        <dbReference type="ARBA" id="ARBA00022989"/>
    </source>
</evidence>
<evidence type="ECO:0000256" key="3">
    <source>
        <dbReference type="ARBA" id="ARBA00022448"/>
    </source>
</evidence>
<dbReference type="GO" id="GO:0015129">
    <property type="term" value="F:lactate transmembrane transporter activity"/>
    <property type="evidence" value="ECO:0007669"/>
    <property type="project" value="UniProtKB-UniRule"/>
</dbReference>
<comment type="function">
    <text evidence="8">Uptake of L-lactate across the membrane. Can also transport D-lactate and glycolate.</text>
</comment>
<gene>
    <name evidence="9" type="ORF">JIR001_25450</name>
</gene>
<keyword evidence="3 8" id="KW-0813">Transport</keyword>
<evidence type="ECO:0000313" key="9">
    <source>
        <dbReference type="EMBL" id="BCU82762.1"/>
    </source>
</evidence>
<evidence type="ECO:0000256" key="2">
    <source>
        <dbReference type="ARBA" id="ARBA00010100"/>
    </source>
</evidence>
<protein>
    <recommendedName>
        <fullName evidence="8">L-lactate permease</fullName>
    </recommendedName>
</protein>
<feature type="transmembrane region" description="Helical" evidence="8">
    <location>
        <begin position="65"/>
        <end position="91"/>
    </location>
</feature>
<keyword evidence="6 8" id="KW-1133">Transmembrane helix</keyword>
<reference evidence="9" key="2">
    <citation type="journal article" date="2021" name="Microbiol. Resour. Announc.">
        <title>Complete Genome Sequence of Polycladomyces abyssicola JIR-001T, Isolated from Hemipelagic Sediment in Deep Seawater.</title>
        <authorList>
            <person name="Tsubouchi T."/>
            <person name="Kaneko Y."/>
        </authorList>
    </citation>
    <scope>NUCLEOTIDE SEQUENCE</scope>
    <source>
        <strain evidence="9">JIR-001</strain>
    </source>
</reference>
<feature type="transmembrane region" description="Helical" evidence="8">
    <location>
        <begin position="40"/>
        <end position="58"/>
    </location>
</feature>
<evidence type="ECO:0000256" key="5">
    <source>
        <dbReference type="ARBA" id="ARBA00022692"/>
    </source>
</evidence>
<keyword evidence="7 8" id="KW-0472">Membrane</keyword>
<keyword evidence="10" id="KW-1185">Reference proteome</keyword>
<sequence length="545" mass="59223">MDMWTQTYDPLHQLWLSAFVSAIPILFFVISLTILRLKGYIAAFYTTFIAFVIAIFVYRMPISMTLGAVGFGFAYSLWPIAWIVVTAVLLYKITVKTGNFDVIRSSIISISDDQRLQLLLIGFSFNAFLEGAAGFGVPIAISAALLVELGFQPLQAASLCLIANAASGAFGAMGIPVIVAGQVSGIDKLVLSKILGIQLPIISFFVPFLMVWILDGFRGVREVFPALLVVGGSYAAAQYLTVTFIGPELANITSSLISMGALTLFSKFWKPKNIFHLDNGTQTVRSRRVTMGQIIKAWSPFYILTVMVSIWSSKAFKHLFDQGGPLESLVTKIKIPGLHQHVLIAPPIAKELTPYDAVFKLDWLSSTGTAILLSVILTLLLFRVNMRTTVQLIKETLLELWKPIVTIGFVLAFAYIANYSGISSTLGLALSKTGKLFPFFSPVLGWIGVFLTGSVVANNALFAHLQLVTAQQIGTSPSLLVSANTSGGVMGKLLSPQSVAIASAAVGEAGKESSLFRSTLKYSLALLFITCIFTYLLAYIFRFLL</sequence>
<dbReference type="NCBIfam" id="TIGR00795">
    <property type="entry name" value="lctP"/>
    <property type="match status" value="1"/>
</dbReference>
<accession>A0A8D5UJ29</accession>
<feature type="transmembrane region" description="Helical" evidence="8">
    <location>
        <begin position="290"/>
        <end position="311"/>
    </location>
</feature>
<feature type="transmembrane region" description="Helical" evidence="8">
    <location>
        <begin position="226"/>
        <end position="246"/>
    </location>
</feature>
<dbReference type="AlphaFoldDB" id="A0A8D5UJ29"/>
<feature type="transmembrane region" description="Helical" evidence="8">
    <location>
        <begin position="12"/>
        <end position="34"/>
    </location>
</feature>
<proteinExistence type="inferred from homology"/>
<keyword evidence="4 8" id="KW-1003">Cell membrane</keyword>
<evidence type="ECO:0000256" key="4">
    <source>
        <dbReference type="ARBA" id="ARBA00022475"/>
    </source>
</evidence>
<dbReference type="EMBL" id="AP024601">
    <property type="protein sequence ID" value="BCU82762.1"/>
    <property type="molecule type" value="Genomic_DNA"/>
</dbReference>
<comment type="similarity">
    <text evidence="2 8">Belongs to the lactate permease family.</text>
</comment>
<evidence type="ECO:0000313" key="10">
    <source>
        <dbReference type="Proteomes" id="UP000677436"/>
    </source>
</evidence>
<dbReference type="GO" id="GO:0015295">
    <property type="term" value="F:solute:proton symporter activity"/>
    <property type="evidence" value="ECO:0007669"/>
    <property type="project" value="TreeGrafter"/>
</dbReference>
<organism evidence="9 10">
    <name type="scientific">Polycladomyces abyssicola</name>
    <dbReference type="NCBI Taxonomy" id="1125966"/>
    <lineage>
        <taxon>Bacteria</taxon>
        <taxon>Bacillati</taxon>
        <taxon>Bacillota</taxon>
        <taxon>Bacilli</taxon>
        <taxon>Bacillales</taxon>
        <taxon>Thermoactinomycetaceae</taxon>
        <taxon>Polycladomyces</taxon>
    </lineage>
</organism>
<name>A0A8D5UJ29_9BACL</name>
<dbReference type="KEGG" id="pabs:JIR001_25450"/>
<dbReference type="RefSeq" id="WP_212775190.1">
    <property type="nucleotide sequence ID" value="NZ_AP024601.1"/>
</dbReference>
<evidence type="ECO:0000256" key="7">
    <source>
        <dbReference type="ARBA" id="ARBA00023136"/>
    </source>
</evidence>
<dbReference type="PANTHER" id="PTHR30003:SF5">
    <property type="entry name" value="L-LACTATE PERMEASE"/>
    <property type="match status" value="1"/>
</dbReference>
<reference evidence="9" key="1">
    <citation type="journal article" date="2013" name="Int. J. Syst. Evol. Microbiol.">
        <title>Polycladomyces abyssicola gen. nov., sp. nov., a thermophilic filamentous bacterium isolated from hemipelagic sediment.</title>
        <authorList>
            <person name="Tsubouchi T."/>
            <person name="Shimane Y."/>
            <person name="Mori K."/>
            <person name="Usui K."/>
            <person name="Hiraki T."/>
            <person name="Tame A."/>
            <person name="Uematsu K."/>
            <person name="Maruyama T."/>
            <person name="Hatada Y."/>
        </authorList>
    </citation>
    <scope>NUCLEOTIDE SEQUENCE</scope>
    <source>
        <strain evidence="9">JIR-001</strain>
    </source>
</reference>
<feature type="transmembrane region" description="Helical" evidence="8">
    <location>
        <begin position="363"/>
        <end position="384"/>
    </location>
</feature>
<feature type="transmembrane region" description="Helical" evidence="8">
    <location>
        <begin position="252"/>
        <end position="269"/>
    </location>
</feature>
<dbReference type="Proteomes" id="UP000677436">
    <property type="component" value="Chromosome"/>
</dbReference>
<feature type="transmembrane region" description="Helical" evidence="8">
    <location>
        <begin position="436"/>
        <end position="457"/>
    </location>
</feature>
<dbReference type="InterPro" id="IPR003804">
    <property type="entry name" value="Lactate_perm"/>
</dbReference>
<dbReference type="Pfam" id="PF02652">
    <property type="entry name" value="Lactate_perm"/>
    <property type="match status" value="1"/>
</dbReference>
<evidence type="ECO:0000256" key="8">
    <source>
        <dbReference type="RuleBase" id="RU365092"/>
    </source>
</evidence>
<dbReference type="PANTHER" id="PTHR30003">
    <property type="entry name" value="L-LACTATE PERMEASE"/>
    <property type="match status" value="1"/>
</dbReference>
<dbReference type="GO" id="GO:0005886">
    <property type="term" value="C:plasma membrane"/>
    <property type="evidence" value="ECO:0007669"/>
    <property type="project" value="UniProtKB-SubCell"/>
</dbReference>
<evidence type="ECO:0000256" key="1">
    <source>
        <dbReference type="ARBA" id="ARBA00004651"/>
    </source>
</evidence>